<keyword evidence="8" id="KW-1185">Reference proteome</keyword>
<dbReference type="GO" id="GO:0006388">
    <property type="term" value="P:tRNA splicing, via endonucleolytic cleavage and ligation"/>
    <property type="evidence" value="ECO:0007669"/>
    <property type="project" value="UniProtKB-UniRule"/>
</dbReference>
<keyword evidence="1" id="KW-0436">Ligase</keyword>
<dbReference type="PANTHER" id="PTHR32004">
    <property type="entry name" value="TRNA LIGASE"/>
    <property type="match status" value="1"/>
</dbReference>
<feature type="domain" description="tRNA ligase kinase" evidence="5">
    <location>
        <begin position="413"/>
        <end position="567"/>
    </location>
</feature>
<dbReference type="GO" id="GO:0005524">
    <property type="term" value="F:ATP binding"/>
    <property type="evidence" value="ECO:0007669"/>
    <property type="project" value="UniProtKB-UniRule"/>
</dbReference>
<dbReference type="Proteomes" id="UP000054007">
    <property type="component" value="Unassembled WGS sequence"/>
</dbReference>
<reference evidence="7 8" key="1">
    <citation type="journal article" date="2015" name="Fungal Genet. Biol.">
        <title>Evolution of novel wood decay mechanisms in Agaricales revealed by the genome sequences of Fistulina hepatica and Cylindrobasidium torrendii.</title>
        <authorList>
            <person name="Floudas D."/>
            <person name="Held B.W."/>
            <person name="Riley R."/>
            <person name="Nagy L.G."/>
            <person name="Koehler G."/>
            <person name="Ransdell A.S."/>
            <person name="Younus H."/>
            <person name="Chow J."/>
            <person name="Chiniquy J."/>
            <person name="Lipzen A."/>
            <person name="Tritt A."/>
            <person name="Sun H."/>
            <person name="Haridas S."/>
            <person name="LaButti K."/>
            <person name="Ohm R.A."/>
            <person name="Kues U."/>
            <person name="Blanchette R.A."/>
            <person name="Grigoriev I.V."/>
            <person name="Minto R.E."/>
            <person name="Hibbett D.S."/>
        </authorList>
    </citation>
    <scope>NUCLEOTIDE SEQUENCE [LARGE SCALE GENOMIC DNA]</scope>
    <source>
        <strain evidence="7 8">FP15055 ss-10</strain>
    </source>
</reference>
<protein>
    <recommendedName>
        <fullName evidence="1">tRNA ligase</fullName>
        <ecNumber evidence="1">6.5.1.3</ecNumber>
    </recommendedName>
</protein>
<dbReference type="InterPro" id="IPR015966">
    <property type="entry name" value="tRNA_lig_kin_fungi"/>
</dbReference>
<gene>
    <name evidence="7" type="ORF">CYLTODRAFT_436728</name>
</gene>
<dbReference type="InterPro" id="IPR015965">
    <property type="entry name" value="tRNA_lig_PDEase"/>
</dbReference>
<feature type="region of interest" description="Disordered" evidence="3">
    <location>
        <begin position="607"/>
        <end position="626"/>
    </location>
</feature>
<evidence type="ECO:0000259" key="5">
    <source>
        <dbReference type="Pfam" id="PF08303"/>
    </source>
</evidence>
<evidence type="ECO:0000259" key="6">
    <source>
        <dbReference type="Pfam" id="PF09511"/>
    </source>
</evidence>
<dbReference type="InterPro" id="IPR012387">
    <property type="entry name" value="Trl1_fun"/>
</dbReference>
<dbReference type="GO" id="GO:0005634">
    <property type="term" value="C:nucleus"/>
    <property type="evidence" value="ECO:0007669"/>
    <property type="project" value="TreeGrafter"/>
</dbReference>
<dbReference type="GO" id="GO:0051730">
    <property type="term" value="F:GTP-dependent polyribonucleotide 5'-hydroxyl-kinase activity"/>
    <property type="evidence" value="ECO:0007669"/>
    <property type="project" value="InterPro"/>
</dbReference>
<feature type="domain" description="T4 RNA ligase 1-like N-terminal" evidence="6">
    <location>
        <begin position="75"/>
        <end position="316"/>
    </location>
</feature>
<dbReference type="AlphaFoldDB" id="A0A0D7BER1"/>
<dbReference type="PANTHER" id="PTHR32004:SF1">
    <property type="entry name" value="TRNA LIGASE"/>
    <property type="match status" value="1"/>
</dbReference>
<comment type="similarity">
    <text evidence="1">Belongs to the TRL1 family.</text>
</comment>
<dbReference type="OrthoDB" id="276239at2759"/>
<dbReference type="STRING" id="1314674.A0A0D7BER1"/>
<name>A0A0D7BER1_9AGAR</name>
<dbReference type="GO" id="GO:0008081">
    <property type="term" value="F:phosphoric diester hydrolase activity"/>
    <property type="evidence" value="ECO:0007669"/>
    <property type="project" value="InterPro"/>
</dbReference>
<comment type="catalytic activity">
    <reaction evidence="1">
        <text>ATP + (ribonucleotide)n-3'-hydroxyl + 5'-phospho-(ribonucleotide)m = (ribonucleotide)n+m + AMP + diphosphate.</text>
        <dbReference type="EC" id="6.5.1.3"/>
    </reaction>
</comment>
<dbReference type="Pfam" id="PF09511">
    <property type="entry name" value="RNA_lig_T4_1"/>
    <property type="match status" value="1"/>
</dbReference>
<sequence length="800" mass="89719">MSNTKHTVTTHPKALPEDVQLVKDLMEISARKTGRRALVKSSVYDAPSDPEIKVRSWKMDEFKYYDVPSPFPSLVRGLFTVDVPGKEPSYRIVCRGYDKFFNIGEVPWTTWDSIEHHTAAPYTLSLKSNGCIIFIGALTPEKLIVTSKHALGPMAGKTTHSGAGEAWLHRYFDKKGRTEAEMAQVLWDNNWTAIAELCDDDFEEHVLAVPPELTGLHLHGINTCTKEFKTMPQDVVDAFADEWGFIKTLCKTMDTVEEVKRFTAKVGEVGHWNGQTVEGFVVRTHVTEPPTNKQKSKSPYTPGSTFFFKIKFDEPYMMYRDWREVTKSLLSMDLPRKSALPKSKMRRRETQHYVDWIIKEIKRDRKQFSEYSKGHGIIATRERFLEYMRAGGHEVDLSSRPASPALTNFGKTIIVPVAIPGCGKTTVAVALAHIFGWGHTQSDDVTAKKAAPVFLKNVKQAMQKNDIVIADKNNHLKQHRDQLRDLRAEFSPPARLLALNWSSALSAHPPAMLHRICGDRVLLRGDNHQSLHGDSITKAHEKVIWQFIKDTQELAQSEVDACVDMEIDETMEQSIRRAVEGCVQVLGLEMPSEEKIASGIEKATGYAPKTTGKGKGKTAEPAKKKAAKPPRYFGLVPEMNALQAFEGPMSGEAFWEKLKEGKRVKVTTHATVVHSKGLPEAQALWDRCMALHTAPLPPLFQIKLKNMVWNDRIMAATVDNMTVVADGRDTEQKGAEFVKELPQEAWERLHITIATLTDSVNPFEAKTLVENFRKGKAGPEVKSKALGDVVVEGRITGLFS</sequence>
<keyword evidence="1" id="KW-0819">tRNA processing</keyword>
<dbReference type="GO" id="GO:0003972">
    <property type="term" value="F:RNA ligase (ATP) activity"/>
    <property type="evidence" value="ECO:0007669"/>
    <property type="project" value="UniProtKB-UniRule"/>
</dbReference>
<accession>A0A0D7BER1</accession>
<evidence type="ECO:0000259" key="4">
    <source>
        <dbReference type="Pfam" id="PF08302"/>
    </source>
</evidence>
<dbReference type="Gene3D" id="3.40.50.300">
    <property type="entry name" value="P-loop containing nucleotide triphosphate hydrolases"/>
    <property type="match status" value="1"/>
</dbReference>
<evidence type="ECO:0000256" key="2">
    <source>
        <dbReference type="PIRSR" id="PIRSR019634-50"/>
    </source>
</evidence>
<proteinExistence type="inferred from homology"/>
<dbReference type="Pfam" id="PF08303">
    <property type="entry name" value="tRNA_lig_kinase"/>
    <property type="match status" value="1"/>
</dbReference>
<dbReference type="PIRSF" id="PIRSF019634">
    <property type="entry name" value="tRNA_lig_yeast"/>
    <property type="match status" value="1"/>
</dbReference>
<dbReference type="EMBL" id="KN880510">
    <property type="protein sequence ID" value="KIY68086.1"/>
    <property type="molecule type" value="Genomic_DNA"/>
</dbReference>
<dbReference type="InterPro" id="IPR027417">
    <property type="entry name" value="P-loop_NTPase"/>
</dbReference>
<dbReference type="InterPro" id="IPR019039">
    <property type="entry name" value="T4-Rnl1-like_N"/>
</dbReference>
<dbReference type="SUPFAM" id="SSF52540">
    <property type="entry name" value="P-loop containing nucleoside triphosphate hydrolases"/>
    <property type="match status" value="1"/>
</dbReference>
<dbReference type="EC" id="6.5.1.3" evidence="1"/>
<evidence type="ECO:0000256" key="1">
    <source>
        <dbReference type="PIRNR" id="PIRNR019634"/>
    </source>
</evidence>
<feature type="domain" description="tRNA ligase phosphodiesterase" evidence="4">
    <location>
        <begin position="588"/>
        <end position="782"/>
    </location>
</feature>
<evidence type="ECO:0000313" key="8">
    <source>
        <dbReference type="Proteomes" id="UP000054007"/>
    </source>
</evidence>
<organism evidence="7 8">
    <name type="scientific">Cylindrobasidium torrendii FP15055 ss-10</name>
    <dbReference type="NCBI Taxonomy" id="1314674"/>
    <lineage>
        <taxon>Eukaryota</taxon>
        <taxon>Fungi</taxon>
        <taxon>Dikarya</taxon>
        <taxon>Basidiomycota</taxon>
        <taxon>Agaricomycotina</taxon>
        <taxon>Agaricomycetes</taxon>
        <taxon>Agaricomycetidae</taxon>
        <taxon>Agaricales</taxon>
        <taxon>Marasmiineae</taxon>
        <taxon>Physalacriaceae</taxon>
        <taxon>Cylindrobasidium</taxon>
    </lineage>
</organism>
<evidence type="ECO:0000313" key="7">
    <source>
        <dbReference type="EMBL" id="KIY68086.1"/>
    </source>
</evidence>
<feature type="active site" description="N6-AMP-lysine intermediate" evidence="2">
    <location>
        <position position="127"/>
    </location>
</feature>
<evidence type="ECO:0000256" key="3">
    <source>
        <dbReference type="SAM" id="MobiDB-lite"/>
    </source>
</evidence>
<dbReference type="Pfam" id="PF08302">
    <property type="entry name" value="tRNA_lig_CPD"/>
    <property type="match status" value="1"/>
</dbReference>